<proteinExistence type="predicted"/>
<organism evidence="1 2">
    <name type="scientific">Steinernema glaseri</name>
    <dbReference type="NCBI Taxonomy" id="37863"/>
    <lineage>
        <taxon>Eukaryota</taxon>
        <taxon>Metazoa</taxon>
        <taxon>Ecdysozoa</taxon>
        <taxon>Nematoda</taxon>
        <taxon>Chromadorea</taxon>
        <taxon>Rhabditida</taxon>
        <taxon>Tylenchina</taxon>
        <taxon>Panagrolaimomorpha</taxon>
        <taxon>Strongyloidoidea</taxon>
        <taxon>Steinernematidae</taxon>
        <taxon>Steinernema</taxon>
    </lineage>
</organism>
<protein>
    <submittedName>
        <fullName evidence="2">Transcriptional regulator</fullName>
    </submittedName>
</protein>
<dbReference type="WBParaSite" id="L893_g24884.t1">
    <property type="protein sequence ID" value="L893_g24884.t1"/>
    <property type="gene ID" value="L893_g24884"/>
</dbReference>
<keyword evidence="1" id="KW-1185">Reference proteome</keyword>
<dbReference type="AlphaFoldDB" id="A0A1I7ZBL9"/>
<reference evidence="2" key="1">
    <citation type="submission" date="2016-11" db="UniProtKB">
        <authorList>
            <consortium name="WormBaseParasite"/>
        </authorList>
    </citation>
    <scope>IDENTIFICATION</scope>
</reference>
<name>A0A1I7ZBL9_9BILA</name>
<sequence>MIEQNVTEIAKKLSLIDMNLTSMT</sequence>
<evidence type="ECO:0000313" key="2">
    <source>
        <dbReference type="WBParaSite" id="L893_g24884.t1"/>
    </source>
</evidence>
<accession>A0A1I7ZBL9</accession>
<dbReference type="Proteomes" id="UP000095287">
    <property type="component" value="Unplaced"/>
</dbReference>
<evidence type="ECO:0000313" key="1">
    <source>
        <dbReference type="Proteomes" id="UP000095287"/>
    </source>
</evidence>